<dbReference type="PROSITE" id="PS50006">
    <property type="entry name" value="FHA_DOMAIN"/>
    <property type="match status" value="1"/>
</dbReference>
<protein>
    <submittedName>
        <fullName evidence="2">FHA domain-containing protein</fullName>
    </submittedName>
</protein>
<sequence length="692" mass="78134">MNQFVSTRTSYRCLTEVNHDLKRIAPLFNARQLSAQIFSQFPLLAEGVQNYFNAHQGLRQFYSSTILDLLVSATDASNSQAPTLILKDNTVVKQSEERYRLSSSQSLLIGRDLQHQNDTRMIHIPLPMYKKVSGRHAEIQPVSSISSSVQSWQICDLNSTNGTYINGQKIKGCQVLQPGDRITLAYPTASEKAPEFTFEGQNIASTSDNPDSNQIDADFIFLVIHPTQPLSTSEKQLVDRASKAEISGLVIIADVSGTKPEDVSKITENLSSIQEWGEKNYPQLADNLDIVELPLYSFYPNTPSKPLEPAIEQRFVEFATPFIKLAKERGIELLANQISRKIQPQIQRIDQILSAAETALKNDMQRSEASLKGSSLEYWHDRYISSKKQVEESREDFFREARTVFSRHREDFSADFVPGNLLQKTEDFVNQLEPVVNKLNGQVCIQLQPQNRQDLHTTMMYFLQSELTQWGDRQWETICYSIEGQGLEGLARRAYQQLNFLPEFELANTFNPPAARLDFSSHFNTSFTEIKADISYGESSGDTFGGIARIAMLSAQAAISISASVSARQPVSPHAVMQGANAASALVGLIGVSINRPQQQKLKIEQVVDSLRRTTSNYYKNVARYLLNRVAQEVASAIESEDRRFRKARDTTDEQVRRYLMELDNISRGYKTRQELLSKDRIAFEQIQRLGG</sequence>
<reference evidence="2" key="1">
    <citation type="submission" date="2020-05" db="EMBL/GenBank/DDBJ databases">
        <authorList>
            <person name="Zhu T."/>
            <person name="Keshari N."/>
            <person name="Lu X."/>
        </authorList>
    </citation>
    <scope>NUCLEOTIDE SEQUENCE</scope>
    <source>
        <strain evidence="2">NK1-22</strain>
    </source>
</reference>
<dbReference type="SMART" id="SM00240">
    <property type="entry name" value="FHA"/>
    <property type="match status" value="1"/>
</dbReference>
<proteinExistence type="predicted"/>
<accession>A0AA96YSK2</accession>
<feature type="domain" description="FHA" evidence="1">
    <location>
        <begin position="107"/>
        <end position="170"/>
    </location>
</feature>
<gene>
    <name evidence="2" type="ORF">HNI00_03300</name>
</gene>
<dbReference type="CDD" id="cd00060">
    <property type="entry name" value="FHA"/>
    <property type="match status" value="1"/>
</dbReference>
<dbReference type="AlphaFoldDB" id="A0AA96YSK2"/>
<evidence type="ECO:0000313" key="2">
    <source>
        <dbReference type="EMBL" id="WOB45592.1"/>
    </source>
</evidence>
<dbReference type="Pfam" id="PF00498">
    <property type="entry name" value="FHA"/>
    <property type="match status" value="1"/>
</dbReference>
<dbReference type="Gene3D" id="2.60.200.20">
    <property type="match status" value="1"/>
</dbReference>
<dbReference type="InterPro" id="IPR008984">
    <property type="entry name" value="SMAD_FHA_dom_sf"/>
</dbReference>
<dbReference type="EMBL" id="CP053540">
    <property type="protein sequence ID" value="WOB45592.1"/>
    <property type="molecule type" value="Genomic_DNA"/>
</dbReference>
<evidence type="ECO:0000259" key="1">
    <source>
        <dbReference type="PROSITE" id="PS50006"/>
    </source>
</evidence>
<dbReference type="SUPFAM" id="SSF49879">
    <property type="entry name" value="SMAD/FHA domain"/>
    <property type="match status" value="1"/>
</dbReference>
<dbReference type="KEGG" id="tog:HNI00_03300"/>
<name>A0AA96YSK2_9CYAN</name>
<organism evidence="2">
    <name type="scientific">Thermoleptolyngbya oregonensis NK1-22</name>
    <dbReference type="NCBI Taxonomy" id="2547457"/>
    <lineage>
        <taxon>Bacteria</taxon>
        <taxon>Bacillati</taxon>
        <taxon>Cyanobacteriota</taxon>
        <taxon>Cyanophyceae</taxon>
        <taxon>Oculatellales</taxon>
        <taxon>Oculatellaceae</taxon>
        <taxon>Thermoleptolyngbya</taxon>
    </lineage>
</organism>
<dbReference type="InterPro" id="IPR000253">
    <property type="entry name" value="FHA_dom"/>
</dbReference>